<comment type="caution">
    <text evidence="2">The sequence shown here is derived from an EMBL/GenBank/DDBJ whole genome shotgun (WGS) entry which is preliminary data.</text>
</comment>
<dbReference type="EMBL" id="JBHRYQ010000001">
    <property type="protein sequence ID" value="MFC3810603.1"/>
    <property type="molecule type" value="Genomic_DNA"/>
</dbReference>
<evidence type="ECO:0000313" key="3">
    <source>
        <dbReference type="Proteomes" id="UP001595616"/>
    </source>
</evidence>
<protein>
    <submittedName>
        <fullName evidence="2">Uncharacterized protein</fullName>
    </submittedName>
</protein>
<feature type="signal peptide" evidence="1">
    <location>
        <begin position="1"/>
        <end position="18"/>
    </location>
</feature>
<proteinExistence type="predicted"/>
<name>A0ABV7YTB1_9BACT</name>
<accession>A0ABV7YTB1</accession>
<dbReference type="RefSeq" id="WP_379836855.1">
    <property type="nucleotide sequence ID" value="NZ_JBHRYQ010000001.1"/>
</dbReference>
<organism evidence="2 3">
    <name type="scientific">Lacihabitans lacunae</name>
    <dbReference type="NCBI Taxonomy" id="1028214"/>
    <lineage>
        <taxon>Bacteria</taxon>
        <taxon>Pseudomonadati</taxon>
        <taxon>Bacteroidota</taxon>
        <taxon>Cytophagia</taxon>
        <taxon>Cytophagales</taxon>
        <taxon>Leadbetterellaceae</taxon>
        <taxon>Lacihabitans</taxon>
    </lineage>
</organism>
<evidence type="ECO:0000256" key="1">
    <source>
        <dbReference type="SAM" id="SignalP"/>
    </source>
</evidence>
<keyword evidence="3" id="KW-1185">Reference proteome</keyword>
<gene>
    <name evidence="2" type="ORF">ACFOOI_08060</name>
</gene>
<evidence type="ECO:0000313" key="2">
    <source>
        <dbReference type="EMBL" id="MFC3810603.1"/>
    </source>
</evidence>
<dbReference type="Proteomes" id="UP001595616">
    <property type="component" value="Unassembled WGS sequence"/>
</dbReference>
<sequence>MKFKALVFMLFLATISFGQNMVQVGISGSSNLVRVVNLKEKGLIVLDKAPDGRLVMRKFDKNLSILWDIDTDLPNRADFLEEFVDDKFMYLLLDSRSSNTLNVIKVSTSFAASQKFNIKALQGLEVNDFKASDDLICISGNVKNEPILIFYEPSTNSVRYISANLKGQTVVQDIVIDKDAVQVSFLNKSRKKTELIVRTYSFMGKLLASKNLQAKDGFEFLSTKYFELEGQKFLVGNYGLANSSRDDSNNSQGLYITNTTKGFSTRYYSFDQLSSFFNFLSEKQQEKITKQVAKRKKKGGEYRFSYRLHINELLKINENLVISAEVFVPEYRSNNYGSPFFGNPLYYQSSIWGRQYLRNNYFYNNAMMSGYNTRNGQFFDGFRYIEGLSLSINNEGNIVWDKSVTYKNLKYYDLKAHLKVSENDNKPVMSYISQDKLLVKELNNQGDEIKNSTITKELDEAMVGKRKADLDNFEHWYGNYFLNWGVVKNPSGSNSFKMNCFIQKIAY</sequence>
<reference evidence="3" key="1">
    <citation type="journal article" date="2019" name="Int. J. Syst. Evol. Microbiol.">
        <title>The Global Catalogue of Microorganisms (GCM) 10K type strain sequencing project: providing services to taxonomists for standard genome sequencing and annotation.</title>
        <authorList>
            <consortium name="The Broad Institute Genomics Platform"/>
            <consortium name="The Broad Institute Genome Sequencing Center for Infectious Disease"/>
            <person name="Wu L."/>
            <person name="Ma J."/>
        </authorList>
    </citation>
    <scope>NUCLEOTIDE SEQUENCE [LARGE SCALE GENOMIC DNA]</scope>
    <source>
        <strain evidence="3">CECT 7956</strain>
    </source>
</reference>
<feature type="chain" id="PRO_5047067159" evidence="1">
    <location>
        <begin position="19"/>
        <end position="507"/>
    </location>
</feature>
<keyword evidence="1" id="KW-0732">Signal</keyword>